<sequence length="208" mass="23070">MKLLSMSSTGLVNSINSNASLSVFPVLSKATRNLANSLHKSQSPYATAIASSRTISFELEPNSPSLVPRGNLSFSGTLDDDIEIMREIRQKLDNIRKDSLCSEASQRWHVKKQDLKCIGKVCQALNEKQAQARPQAALQLTKWCFQALPVEYPQTRISELTSPPSPQPGCNNDYQEQDTSNRNISGWSPSKICSLLKKYPTEPTDPTM</sequence>
<evidence type="ECO:0000313" key="3">
    <source>
        <dbReference type="Proteomes" id="UP000267821"/>
    </source>
</evidence>
<dbReference type="EMBL" id="ML121529">
    <property type="protein sequence ID" value="RPB28350.1"/>
    <property type="molecule type" value="Genomic_DNA"/>
</dbReference>
<reference evidence="2 3" key="1">
    <citation type="journal article" date="2018" name="Nat. Ecol. Evol.">
        <title>Pezizomycetes genomes reveal the molecular basis of ectomycorrhizal truffle lifestyle.</title>
        <authorList>
            <person name="Murat C."/>
            <person name="Payen T."/>
            <person name="Noel B."/>
            <person name="Kuo A."/>
            <person name="Morin E."/>
            <person name="Chen J."/>
            <person name="Kohler A."/>
            <person name="Krizsan K."/>
            <person name="Balestrini R."/>
            <person name="Da Silva C."/>
            <person name="Montanini B."/>
            <person name="Hainaut M."/>
            <person name="Levati E."/>
            <person name="Barry K.W."/>
            <person name="Belfiori B."/>
            <person name="Cichocki N."/>
            <person name="Clum A."/>
            <person name="Dockter R.B."/>
            <person name="Fauchery L."/>
            <person name="Guy J."/>
            <person name="Iotti M."/>
            <person name="Le Tacon F."/>
            <person name="Lindquist E.A."/>
            <person name="Lipzen A."/>
            <person name="Malagnac F."/>
            <person name="Mello A."/>
            <person name="Molinier V."/>
            <person name="Miyauchi S."/>
            <person name="Poulain J."/>
            <person name="Riccioni C."/>
            <person name="Rubini A."/>
            <person name="Sitrit Y."/>
            <person name="Splivallo R."/>
            <person name="Traeger S."/>
            <person name="Wang M."/>
            <person name="Zifcakova L."/>
            <person name="Wipf D."/>
            <person name="Zambonelli A."/>
            <person name="Paolocci F."/>
            <person name="Nowrousian M."/>
            <person name="Ottonello S."/>
            <person name="Baldrian P."/>
            <person name="Spatafora J.W."/>
            <person name="Henrissat B."/>
            <person name="Nagy L.G."/>
            <person name="Aury J.M."/>
            <person name="Wincker P."/>
            <person name="Grigoriev I.V."/>
            <person name="Bonfante P."/>
            <person name="Martin F.M."/>
        </authorList>
    </citation>
    <scope>NUCLEOTIDE SEQUENCE [LARGE SCALE GENOMIC DNA]</scope>
    <source>
        <strain evidence="2 3">ATCC MYA-4762</strain>
    </source>
</reference>
<accession>A0A3N4LZW5</accession>
<dbReference type="InParanoid" id="A0A3N4LZW5"/>
<evidence type="ECO:0000256" key="1">
    <source>
        <dbReference type="SAM" id="MobiDB-lite"/>
    </source>
</evidence>
<dbReference type="Proteomes" id="UP000267821">
    <property type="component" value="Unassembled WGS sequence"/>
</dbReference>
<protein>
    <submittedName>
        <fullName evidence="2">Uncharacterized protein</fullName>
    </submittedName>
</protein>
<proteinExistence type="predicted"/>
<feature type="region of interest" description="Disordered" evidence="1">
    <location>
        <begin position="157"/>
        <end position="188"/>
    </location>
</feature>
<keyword evidence="3" id="KW-1185">Reference proteome</keyword>
<organism evidence="2 3">
    <name type="scientific">Terfezia boudieri ATCC MYA-4762</name>
    <dbReference type="NCBI Taxonomy" id="1051890"/>
    <lineage>
        <taxon>Eukaryota</taxon>
        <taxon>Fungi</taxon>
        <taxon>Dikarya</taxon>
        <taxon>Ascomycota</taxon>
        <taxon>Pezizomycotina</taxon>
        <taxon>Pezizomycetes</taxon>
        <taxon>Pezizales</taxon>
        <taxon>Pezizaceae</taxon>
        <taxon>Terfezia</taxon>
    </lineage>
</organism>
<gene>
    <name evidence="2" type="ORF">L211DRAFT_845425</name>
</gene>
<evidence type="ECO:0000313" key="2">
    <source>
        <dbReference type="EMBL" id="RPB28350.1"/>
    </source>
</evidence>
<name>A0A3N4LZW5_9PEZI</name>
<dbReference type="AlphaFoldDB" id="A0A3N4LZW5"/>